<name>A0A192D1T7_9SPHN</name>
<sequence>MSIRTKACTAISRWMMTPPEAKMADIGDYGAWRDASLRSSWRHFSDEELRGRDVLDFGCGAGQLAMLFASKGLARSITGVDIDTAALGRAEAELAAHPEWSDTLRFIEGDVAGLPLADESVDLITAFDCMEHVMEPGAILADWARVLRPGGRVLLEWFPFKGPWGPHMEALIPVPWSHVLFGEKAMFRTAAAIYDDPAFVPRHWDLAEDGTKKPNKWTQWESFAEQAYVNQLDTATFRQLARAAGFAIARFDRSGFGRSAPMKRFGNTLMAVPGLADYVTSYTVIALEKPIR</sequence>
<evidence type="ECO:0000259" key="1">
    <source>
        <dbReference type="Pfam" id="PF08241"/>
    </source>
</evidence>
<dbReference type="STRING" id="1112.A9D12_00645"/>
<evidence type="ECO:0000313" key="2">
    <source>
        <dbReference type="EMBL" id="ANK11704.1"/>
    </source>
</evidence>
<dbReference type="PANTHER" id="PTHR43861:SF1">
    <property type="entry name" value="TRANS-ACONITATE 2-METHYLTRANSFERASE"/>
    <property type="match status" value="1"/>
</dbReference>
<dbReference type="PANTHER" id="PTHR43861">
    <property type="entry name" value="TRANS-ACONITATE 2-METHYLTRANSFERASE-RELATED"/>
    <property type="match status" value="1"/>
</dbReference>
<dbReference type="InterPro" id="IPR013216">
    <property type="entry name" value="Methyltransf_11"/>
</dbReference>
<dbReference type="GO" id="GO:0008757">
    <property type="term" value="F:S-adenosylmethionine-dependent methyltransferase activity"/>
    <property type="evidence" value="ECO:0007669"/>
    <property type="project" value="InterPro"/>
</dbReference>
<gene>
    <name evidence="2" type="ORF">A9D12_00645</name>
</gene>
<keyword evidence="3" id="KW-1185">Reference proteome</keyword>
<accession>A0A192D1T7</accession>
<dbReference type="Pfam" id="PF08241">
    <property type="entry name" value="Methyltransf_11"/>
    <property type="match status" value="1"/>
</dbReference>
<dbReference type="EMBL" id="CP016033">
    <property type="protein sequence ID" value="ANK11704.1"/>
    <property type="molecule type" value="Genomic_DNA"/>
</dbReference>
<protein>
    <recommendedName>
        <fullName evidence="1">Methyltransferase type 11 domain-containing protein</fullName>
    </recommendedName>
</protein>
<reference evidence="2 3" key="1">
    <citation type="submission" date="2016-05" db="EMBL/GenBank/DDBJ databases">
        <title>Compelete Genome Sequence of Bacteriochlorophyll-Synthesizing Bacterium Porphyrobacter neustonensis DSM 9434.</title>
        <authorList>
            <person name="Shi X.-L."/>
            <person name="Wu Y.-H."/>
            <person name="Cheng H."/>
            <person name="Xu L."/>
            <person name="Zhang X.-Q."/>
            <person name="Wang C.-S."/>
            <person name="Xu X.-W."/>
        </authorList>
    </citation>
    <scope>NUCLEOTIDE SEQUENCE [LARGE SCALE GENOMIC DNA]</scope>
    <source>
        <strain evidence="2 3">DSM 9434</strain>
    </source>
</reference>
<feature type="domain" description="Methyltransferase type 11" evidence="1">
    <location>
        <begin position="55"/>
        <end position="154"/>
    </location>
</feature>
<dbReference type="InterPro" id="IPR029063">
    <property type="entry name" value="SAM-dependent_MTases_sf"/>
</dbReference>
<dbReference type="SUPFAM" id="SSF53335">
    <property type="entry name" value="S-adenosyl-L-methionine-dependent methyltransferases"/>
    <property type="match status" value="1"/>
</dbReference>
<dbReference type="KEGG" id="pns:A9D12_00645"/>
<dbReference type="CDD" id="cd02440">
    <property type="entry name" value="AdoMet_MTases"/>
    <property type="match status" value="1"/>
</dbReference>
<organism evidence="2 3">
    <name type="scientific">Erythrobacter neustonensis</name>
    <dbReference type="NCBI Taxonomy" id="1112"/>
    <lineage>
        <taxon>Bacteria</taxon>
        <taxon>Pseudomonadati</taxon>
        <taxon>Pseudomonadota</taxon>
        <taxon>Alphaproteobacteria</taxon>
        <taxon>Sphingomonadales</taxon>
        <taxon>Erythrobacteraceae</taxon>
        <taxon>Erythrobacter/Porphyrobacter group</taxon>
        <taxon>Erythrobacter</taxon>
    </lineage>
</organism>
<dbReference type="AlphaFoldDB" id="A0A192D1T7"/>
<dbReference type="Proteomes" id="UP000078263">
    <property type="component" value="Chromosome"/>
</dbReference>
<evidence type="ECO:0000313" key="3">
    <source>
        <dbReference type="Proteomes" id="UP000078263"/>
    </source>
</evidence>
<dbReference type="Gene3D" id="3.40.50.150">
    <property type="entry name" value="Vaccinia Virus protein VP39"/>
    <property type="match status" value="1"/>
</dbReference>
<proteinExistence type="predicted"/>
<dbReference type="RefSeq" id="WP_068348682.1">
    <property type="nucleotide sequence ID" value="NZ_CP016033.1"/>
</dbReference>